<gene>
    <name evidence="7" type="ORF">LECACI_7A007235</name>
</gene>
<evidence type="ECO:0000256" key="4">
    <source>
        <dbReference type="ARBA" id="ARBA00023136"/>
    </source>
</evidence>
<dbReference type="GO" id="GO:0005783">
    <property type="term" value="C:endoplasmic reticulum"/>
    <property type="evidence" value="ECO:0007669"/>
    <property type="project" value="TreeGrafter"/>
</dbReference>
<dbReference type="GO" id="GO:0016020">
    <property type="term" value="C:membrane"/>
    <property type="evidence" value="ECO:0007669"/>
    <property type="project" value="UniProtKB-SubCell"/>
</dbReference>
<dbReference type="PANTHER" id="PTHR31794:SF4">
    <property type="entry name" value="AUXIN EFFLUX TRANSPORTER FAMILY PROTEIN (EUROFUNG)"/>
    <property type="match status" value="1"/>
</dbReference>
<proteinExistence type="predicted"/>
<evidence type="ECO:0000256" key="6">
    <source>
        <dbReference type="SAM" id="Phobius"/>
    </source>
</evidence>
<dbReference type="Pfam" id="PF03547">
    <property type="entry name" value="Mem_trans"/>
    <property type="match status" value="1"/>
</dbReference>
<reference evidence="7" key="1">
    <citation type="submission" date="2023-11" db="EMBL/GenBank/DDBJ databases">
        <authorList>
            <person name="Alioto T."/>
            <person name="Alioto T."/>
            <person name="Gomez Garrido J."/>
        </authorList>
    </citation>
    <scope>NUCLEOTIDE SEQUENCE</scope>
</reference>
<feature type="transmembrane region" description="Helical" evidence="6">
    <location>
        <begin position="12"/>
        <end position="34"/>
    </location>
</feature>
<dbReference type="AlphaFoldDB" id="A0AAI9ED59"/>
<feature type="transmembrane region" description="Helical" evidence="6">
    <location>
        <begin position="370"/>
        <end position="393"/>
    </location>
</feature>
<dbReference type="Proteomes" id="UP001296104">
    <property type="component" value="Unassembled WGS sequence"/>
</dbReference>
<evidence type="ECO:0000313" key="8">
    <source>
        <dbReference type="Proteomes" id="UP001296104"/>
    </source>
</evidence>
<protein>
    <submittedName>
        <fullName evidence="7">Membrane transporter</fullName>
    </submittedName>
</protein>
<accession>A0AAI9ED59</accession>
<feature type="transmembrane region" description="Helical" evidence="6">
    <location>
        <begin position="70"/>
        <end position="93"/>
    </location>
</feature>
<dbReference type="PANTHER" id="PTHR31794">
    <property type="entry name" value="AUXIN EFFLUX TRANSPORTER FAMILY PROTEIN (EUROFUNG)"/>
    <property type="match status" value="1"/>
</dbReference>
<feature type="transmembrane region" description="Helical" evidence="6">
    <location>
        <begin position="337"/>
        <end position="358"/>
    </location>
</feature>
<evidence type="ECO:0000256" key="3">
    <source>
        <dbReference type="ARBA" id="ARBA00022989"/>
    </source>
</evidence>
<keyword evidence="3 6" id="KW-1133">Transmembrane helix</keyword>
<organism evidence="7 8">
    <name type="scientific">Lecanosticta acicola</name>
    <dbReference type="NCBI Taxonomy" id="111012"/>
    <lineage>
        <taxon>Eukaryota</taxon>
        <taxon>Fungi</taxon>
        <taxon>Dikarya</taxon>
        <taxon>Ascomycota</taxon>
        <taxon>Pezizomycotina</taxon>
        <taxon>Dothideomycetes</taxon>
        <taxon>Dothideomycetidae</taxon>
        <taxon>Mycosphaerellales</taxon>
        <taxon>Mycosphaerellaceae</taxon>
        <taxon>Lecanosticta</taxon>
    </lineage>
</organism>
<feature type="transmembrane region" description="Helical" evidence="6">
    <location>
        <begin position="256"/>
        <end position="280"/>
    </location>
</feature>
<feature type="transmembrane region" description="Helical" evidence="6">
    <location>
        <begin position="300"/>
        <end position="325"/>
    </location>
</feature>
<dbReference type="InterPro" id="IPR004776">
    <property type="entry name" value="Mem_transp_PIN-like"/>
</dbReference>
<keyword evidence="8" id="KW-1185">Reference proteome</keyword>
<dbReference type="EMBL" id="CAVMBE010000057">
    <property type="protein sequence ID" value="CAK4032077.1"/>
    <property type="molecule type" value="Genomic_DNA"/>
</dbReference>
<name>A0AAI9ED59_9PEZI</name>
<evidence type="ECO:0000256" key="2">
    <source>
        <dbReference type="ARBA" id="ARBA00022692"/>
    </source>
</evidence>
<evidence type="ECO:0000256" key="1">
    <source>
        <dbReference type="ARBA" id="ARBA00004141"/>
    </source>
</evidence>
<evidence type="ECO:0000313" key="7">
    <source>
        <dbReference type="EMBL" id="CAK4032077.1"/>
    </source>
</evidence>
<feature type="region of interest" description="Disordered" evidence="5">
    <location>
        <begin position="167"/>
        <end position="188"/>
    </location>
</feature>
<keyword evidence="2 6" id="KW-0812">Transmembrane</keyword>
<comment type="caution">
    <text evidence="7">The sequence shown here is derived from an EMBL/GenBank/DDBJ whole genome shotgun (WGS) entry which is preliminary data.</text>
</comment>
<dbReference type="GO" id="GO:0055085">
    <property type="term" value="P:transmembrane transport"/>
    <property type="evidence" value="ECO:0007669"/>
    <property type="project" value="InterPro"/>
</dbReference>
<evidence type="ECO:0000256" key="5">
    <source>
        <dbReference type="SAM" id="MobiDB-lite"/>
    </source>
</evidence>
<keyword evidence="4 6" id="KW-0472">Membrane</keyword>
<comment type="subcellular location">
    <subcellularLocation>
        <location evidence="1">Membrane</location>
        <topology evidence="1">Multi-pass membrane protein</topology>
    </subcellularLocation>
</comment>
<sequence length="402" mass="42898">MANDIVVPFLGALQAAITVLLTIGAGVLAAQMGLLNEQTSKQISKVCVQLFLPALLISNVGSQMHADTALYYVPIIIWAIVYNAVSILFGIAVQRLFKLPEWATPAIAFNNTTALPLLLVQALDATGILDSIDASSGVVDRAKSFFLVNAMIGNSLTFALGPKLLSGQNEDAPDGEGEGKFPTESEDDAIDRRVEEQEDEAVETNEQTSLLPGRIIRPLTRAGYAGYGKSKKAWVRLPPWVQATLDFSSQFFNAPLIGAAIGVVIGIVPSLHRLFFVVGVKLSSSLLKMKKGEAGGHVPWSAIFVILTTRFVLWPAIGIPVIYAVATRTGWLLDDPLLWFCMMLMPTGPPALKLTALSDVNGAGEEEKMAIAKFLMVSYSVSPVIAFAVVGSLKAAQAAAST</sequence>